<gene>
    <name evidence="3" type="ORF">CH378_20760</name>
    <name evidence="2" type="ORF">EFP84_02240</name>
</gene>
<feature type="domain" description="CHRD" evidence="1">
    <location>
        <begin position="36"/>
        <end position="149"/>
    </location>
</feature>
<dbReference type="KEGG" id="lkm:EFP84_02240"/>
<dbReference type="EMBL" id="NPDP01000058">
    <property type="protein sequence ID" value="PJZ27891.1"/>
    <property type="molecule type" value="Genomic_DNA"/>
</dbReference>
<dbReference type="Proteomes" id="UP000276407">
    <property type="component" value="Chromosome 1"/>
</dbReference>
<dbReference type="Proteomes" id="UP000231919">
    <property type="component" value="Unassembled WGS sequence"/>
</dbReference>
<reference evidence="3 4" key="1">
    <citation type="submission" date="2017-07" db="EMBL/GenBank/DDBJ databases">
        <title>Leptospira spp. isolated from tropical soils.</title>
        <authorList>
            <person name="Thibeaux R."/>
            <person name="Iraola G."/>
            <person name="Ferres I."/>
            <person name="Bierque E."/>
            <person name="Girault D."/>
            <person name="Soupe-Gilbert M.-E."/>
            <person name="Picardeau M."/>
            <person name="Goarant C."/>
        </authorList>
    </citation>
    <scope>NUCLEOTIDE SEQUENCE [LARGE SCALE GENOMIC DNA]</scope>
    <source>
        <strain evidence="3 4">JW2-C-B1</strain>
    </source>
</reference>
<evidence type="ECO:0000259" key="1">
    <source>
        <dbReference type="SMART" id="SM00754"/>
    </source>
</evidence>
<proteinExistence type="predicted"/>
<dbReference type="InterPro" id="IPR010895">
    <property type="entry name" value="CHRD"/>
</dbReference>
<evidence type="ECO:0000313" key="3">
    <source>
        <dbReference type="EMBL" id="PJZ27891.1"/>
    </source>
</evidence>
<evidence type="ECO:0000313" key="2">
    <source>
        <dbReference type="EMBL" id="AYV54440.1"/>
    </source>
</evidence>
<organism evidence="2 5">
    <name type="scientific">Leptospira kmetyi</name>
    <dbReference type="NCBI Taxonomy" id="408139"/>
    <lineage>
        <taxon>Bacteria</taxon>
        <taxon>Pseudomonadati</taxon>
        <taxon>Spirochaetota</taxon>
        <taxon>Spirochaetia</taxon>
        <taxon>Leptospirales</taxon>
        <taxon>Leptospiraceae</taxon>
        <taxon>Leptospira</taxon>
    </lineage>
</organism>
<reference evidence="2 5" key="2">
    <citation type="submission" date="2018-11" db="EMBL/GenBank/DDBJ databases">
        <title>Complete genome sequence of Leptospira kmetyi isolate LS 001/16 from soil sample associated with a leptospirosis patient in Kelantan.</title>
        <authorList>
            <person name="Muhammad Yusoff F."/>
            <person name="Muhammad Yusoff S."/>
            <person name="Ahmad M.N."/>
            <person name="Yusof N.Y."/>
            <person name="Aziah I."/>
        </authorList>
    </citation>
    <scope>NUCLEOTIDE SEQUENCE [LARGE SCALE GENOMIC DNA]</scope>
    <source>
        <strain evidence="2 5">LS 001/16</strain>
    </source>
</reference>
<dbReference type="OrthoDB" id="337324at2"/>
<sequence length="153" mass="17095">MFWDYTKRIWIMLKKGFLFALCILVLPFVVYGKGNTKFVASLKDAAQLNVNARGSVDAILDDETSKLKISGSYEYFGSNATEILILTEGTEAPLCTFKPPYNATNSPWKDWGSCDLNVNQKKDLNAGKLYILIKTIDRTEGQVRGSIVAESKK</sequence>
<evidence type="ECO:0000313" key="5">
    <source>
        <dbReference type="Proteomes" id="UP000276407"/>
    </source>
</evidence>
<dbReference type="Pfam" id="PF07452">
    <property type="entry name" value="CHRD"/>
    <property type="match status" value="1"/>
</dbReference>
<name>A0A2M9XSU0_9LEPT</name>
<dbReference type="EMBL" id="CP033614">
    <property type="protein sequence ID" value="AYV54440.1"/>
    <property type="molecule type" value="Genomic_DNA"/>
</dbReference>
<evidence type="ECO:0000313" key="4">
    <source>
        <dbReference type="Proteomes" id="UP000231919"/>
    </source>
</evidence>
<keyword evidence="4" id="KW-1185">Reference proteome</keyword>
<accession>A0A2M9XSU0</accession>
<dbReference type="AlphaFoldDB" id="A0A2M9XSU0"/>
<protein>
    <submittedName>
        <fullName evidence="2">CHRD domain-containing protein</fullName>
    </submittedName>
</protein>
<dbReference type="SMART" id="SM00754">
    <property type="entry name" value="CHRD"/>
    <property type="match status" value="1"/>
</dbReference>